<comment type="caution">
    <text evidence="1">The sequence shown here is derived from an EMBL/GenBank/DDBJ whole genome shotgun (WGS) entry which is preliminary data.</text>
</comment>
<organism evidence="1">
    <name type="scientific">marine sediment metagenome</name>
    <dbReference type="NCBI Taxonomy" id="412755"/>
    <lineage>
        <taxon>unclassified sequences</taxon>
        <taxon>metagenomes</taxon>
        <taxon>ecological metagenomes</taxon>
    </lineage>
</organism>
<sequence length="88" mass="10108">MQIKGPIERPEIKNASWILRKMLKLKQIPKLGEVNITGYRPKGTLNNEPMPAIPVHNMFIEGIGLYPIGIKEDEKRDYPNYGYNQEGL</sequence>
<protein>
    <submittedName>
        <fullName evidence="1">Uncharacterized protein</fullName>
    </submittedName>
</protein>
<dbReference type="AlphaFoldDB" id="X0TQH7"/>
<dbReference type="EMBL" id="BARS01012808">
    <property type="protein sequence ID" value="GAF90407.1"/>
    <property type="molecule type" value="Genomic_DNA"/>
</dbReference>
<proteinExistence type="predicted"/>
<name>X0TQH7_9ZZZZ</name>
<evidence type="ECO:0000313" key="1">
    <source>
        <dbReference type="EMBL" id="GAF90407.1"/>
    </source>
</evidence>
<reference evidence="1" key="1">
    <citation type="journal article" date="2014" name="Front. Microbiol.">
        <title>High frequency of phylogenetically diverse reductive dehalogenase-homologous genes in deep subseafloor sedimentary metagenomes.</title>
        <authorList>
            <person name="Kawai M."/>
            <person name="Futagami T."/>
            <person name="Toyoda A."/>
            <person name="Takaki Y."/>
            <person name="Nishi S."/>
            <person name="Hori S."/>
            <person name="Arai W."/>
            <person name="Tsubouchi T."/>
            <person name="Morono Y."/>
            <person name="Uchiyama I."/>
            <person name="Ito T."/>
            <person name="Fujiyama A."/>
            <person name="Inagaki F."/>
            <person name="Takami H."/>
        </authorList>
    </citation>
    <scope>NUCLEOTIDE SEQUENCE</scope>
    <source>
        <strain evidence="1">Expedition CK06-06</strain>
    </source>
</reference>
<accession>X0TQH7</accession>
<gene>
    <name evidence="1" type="ORF">S01H1_22624</name>
</gene>